<feature type="transmembrane region" description="Helical" evidence="7">
    <location>
        <begin position="351"/>
        <end position="370"/>
    </location>
</feature>
<feature type="transmembrane region" description="Helical" evidence="7">
    <location>
        <begin position="259"/>
        <end position="278"/>
    </location>
</feature>
<dbReference type="SUPFAM" id="SSF103473">
    <property type="entry name" value="MFS general substrate transporter"/>
    <property type="match status" value="1"/>
</dbReference>
<dbReference type="RefSeq" id="WP_397080836.1">
    <property type="nucleotide sequence ID" value="NZ_JBITGY010000002.1"/>
</dbReference>
<feature type="transmembrane region" description="Helical" evidence="7">
    <location>
        <begin position="39"/>
        <end position="57"/>
    </location>
</feature>
<protein>
    <submittedName>
        <fullName evidence="8">MFS transporter</fullName>
    </submittedName>
</protein>
<feature type="transmembrane region" description="Helical" evidence="7">
    <location>
        <begin position="78"/>
        <end position="104"/>
    </location>
</feature>
<dbReference type="PANTHER" id="PTHR23513:SF11">
    <property type="entry name" value="STAPHYLOFERRIN A TRANSPORTER"/>
    <property type="match status" value="1"/>
</dbReference>
<keyword evidence="6 7" id="KW-0472">Membrane</keyword>
<dbReference type="Proteomes" id="UP001612741">
    <property type="component" value="Unassembled WGS sequence"/>
</dbReference>
<feature type="transmembrane region" description="Helical" evidence="7">
    <location>
        <begin position="314"/>
        <end position="335"/>
    </location>
</feature>
<evidence type="ECO:0000256" key="1">
    <source>
        <dbReference type="ARBA" id="ARBA00004651"/>
    </source>
</evidence>
<feature type="transmembrane region" description="Helical" evidence="7">
    <location>
        <begin position="154"/>
        <end position="179"/>
    </location>
</feature>
<keyword evidence="2" id="KW-0813">Transport</keyword>
<accession>A0ABW7YPC3</accession>
<dbReference type="InterPro" id="IPR036259">
    <property type="entry name" value="MFS_trans_sf"/>
</dbReference>
<keyword evidence="9" id="KW-1185">Reference proteome</keyword>
<keyword evidence="5 7" id="KW-1133">Transmembrane helix</keyword>
<dbReference type="InterPro" id="IPR010290">
    <property type="entry name" value="TM_effector"/>
</dbReference>
<evidence type="ECO:0000256" key="5">
    <source>
        <dbReference type="ARBA" id="ARBA00022989"/>
    </source>
</evidence>
<evidence type="ECO:0000256" key="6">
    <source>
        <dbReference type="ARBA" id="ARBA00023136"/>
    </source>
</evidence>
<name>A0ABW7YPC3_9ACTN</name>
<gene>
    <name evidence="8" type="ORF">ACIBG2_10290</name>
</gene>
<evidence type="ECO:0000256" key="4">
    <source>
        <dbReference type="ARBA" id="ARBA00022692"/>
    </source>
</evidence>
<evidence type="ECO:0000313" key="8">
    <source>
        <dbReference type="EMBL" id="MFI6497766.1"/>
    </source>
</evidence>
<comment type="subcellular location">
    <subcellularLocation>
        <location evidence="1">Cell membrane</location>
        <topology evidence="1">Multi-pass membrane protein</topology>
    </subcellularLocation>
</comment>
<feature type="transmembrane region" description="Helical" evidence="7">
    <location>
        <begin position="376"/>
        <end position="395"/>
    </location>
</feature>
<sequence>MRSFGFLWSSSALSNLADGVLKVGAPLMAVGLTRSPGEVALVGVATTLPWLLLALPAGAVADRVDRRRVMVLANVLRAVLLVAAGLVAWSGGLGLWVLAAAVLLSGTAEVFADSSAQSILPMTVPADRLTWANGRIVGAQTIGNDFIGSPVAGLLVTLLPAAVLGAPGLLYGAAALLLLGMRGAFRPSPASPAPGAGAGGGRSMAADIGEGLRYLWGHRFLRRLAISSGMLNLASAAFFAVFVLWAVGPGSRIGLTPEAYGLMMTAFAAGAVAGSLVSERVVRWAGEGPALVGSWLVNSLLLAVPVLVPHPAALFPAAVAWGLTNAWSNVIVISVRQRIIPEGLLGRVNSAYRLIGMGGMPVGAAVAGVMGETWGLPSVFYGAVGVCVAAVFLIYRGLRARDTRSASANFTGVEQHLR</sequence>
<dbReference type="Pfam" id="PF05977">
    <property type="entry name" value="MFS_3"/>
    <property type="match status" value="1"/>
</dbReference>
<evidence type="ECO:0000256" key="3">
    <source>
        <dbReference type="ARBA" id="ARBA00022475"/>
    </source>
</evidence>
<feature type="transmembrane region" description="Helical" evidence="7">
    <location>
        <begin position="290"/>
        <end position="308"/>
    </location>
</feature>
<proteinExistence type="predicted"/>
<keyword evidence="3" id="KW-1003">Cell membrane</keyword>
<comment type="caution">
    <text evidence="8">The sequence shown here is derived from an EMBL/GenBank/DDBJ whole genome shotgun (WGS) entry which is preliminary data.</text>
</comment>
<organism evidence="8 9">
    <name type="scientific">Nonomuraea typhae</name>
    <dbReference type="NCBI Taxonomy" id="2603600"/>
    <lineage>
        <taxon>Bacteria</taxon>
        <taxon>Bacillati</taxon>
        <taxon>Actinomycetota</taxon>
        <taxon>Actinomycetes</taxon>
        <taxon>Streptosporangiales</taxon>
        <taxon>Streptosporangiaceae</taxon>
        <taxon>Nonomuraea</taxon>
    </lineage>
</organism>
<keyword evidence="4 7" id="KW-0812">Transmembrane</keyword>
<evidence type="ECO:0000256" key="7">
    <source>
        <dbReference type="SAM" id="Phobius"/>
    </source>
</evidence>
<evidence type="ECO:0000313" key="9">
    <source>
        <dbReference type="Proteomes" id="UP001612741"/>
    </source>
</evidence>
<evidence type="ECO:0000256" key="2">
    <source>
        <dbReference type="ARBA" id="ARBA00022448"/>
    </source>
</evidence>
<feature type="transmembrane region" description="Helical" evidence="7">
    <location>
        <begin position="224"/>
        <end position="247"/>
    </location>
</feature>
<dbReference type="EMBL" id="JBITGY010000002">
    <property type="protein sequence ID" value="MFI6497766.1"/>
    <property type="molecule type" value="Genomic_DNA"/>
</dbReference>
<dbReference type="CDD" id="cd06173">
    <property type="entry name" value="MFS_MefA_like"/>
    <property type="match status" value="1"/>
</dbReference>
<dbReference type="Gene3D" id="1.20.1250.20">
    <property type="entry name" value="MFS general substrate transporter like domains"/>
    <property type="match status" value="1"/>
</dbReference>
<dbReference type="PANTHER" id="PTHR23513">
    <property type="entry name" value="INTEGRAL MEMBRANE EFFLUX PROTEIN-RELATED"/>
    <property type="match status" value="1"/>
</dbReference>
<reference evidence="8 9" key="1">
    <citation type="submission" date="2024-10" db="EMBL/GenBank/DDBJ databases">
        <title>The Natural Products Discovery Center: Release of the First 8490 Sequenced Strains for Exploring Actinobacteria Biosynthetic Diversity.</title>
        <authorList>
            <person name="Kalkreuter E."/>
            <person name="Kautsar S.A."/>
            <person name="Yang D."/>
            <person name="Bader C.D."/>
            <person name="Teijaro C.N."/>
            <person name="Fluegel L."/>
            <person name="Davis C.M."/>
            <person name="Simpson J.R."/>
            <person name="Lauterbach L."/>
            <person name="Steele A.D."/>
            <person name="Gui C."/>
            <person name="Meng S."/>
            <person name="Li G."/>
            <person name="Viehrig K."/>
            <person name="Ye F."/>
            <person name="Su P."/>
            <person name="Kiefer A.F."/>
            <person name="Nichols A."/>
            <person name="Cepeda A.J."/>
            <person name="Yan W."/>
            <person name="Fan B."/>
            <person name="Jiang Y."/>
            <person name="Adhikari A."/>
            <person name="Zheng C.-J."/>
            <person name="Schuster L."/>
            <person name="Cowan T.M."/>
            <person name="Smanski M.J."/>
            <person name="Chevrette M.G."/>
            <person name="De Carvalho L.P.S."/>
            <person name="Shen B."/>
        </authorList>
    </citation>
    <scope>NUCLEOTIDE SEQUENCE [LARGE SCALE GENOMIC DNA]</scope>
    <source>
        <strain evidence="8 9">NPDC050545</strain>
    </source>
</reference>